<reference evidence="1" key="1">
    <citation type="submission" date="2016-03" db="EMBL/GenBank/DDBJ databases">
        <title>Draft genome sequence of Rosellinia necatrix.</title>
        <authorList>
            <person name="Kanematsu S."/>
        </authorList>
    </citation>
    <scope>NUCLEOTIDE SEQUENCE [LARGE SCALE GENOMIC DNA]</scope>
    <source>
        <strain evidence="1">W97</strain>
    </source>
</reference>
<keyword evidence="2" id="KW-1185">Reference proteome</keyword>
<dbReference type="EMBL" id="DF977447">
    <property type="protein sequence ID" value="GAW25189.1"/>
    <property type="molecule type" value="Genomic_DNA"/>
</dbReference>
<dbReference type="AlphaFoldDB" id="A0A1S8A577"/>
<proteinExistence type="predicted"/>
<name>A0A1S8A577_ROSNE</name>
<evidence type="ECO:0000313" key="2">
    <source>
        <dbReference type="Proteomes" id="UP000054516"/>
    </source>
</evidence>
<evidence type="ECO:0000313" key="1">
    <source>
        <dbReference type="EMBL" id="GAW25189.1"/>
    </source>
</evidence>
<organism evidence="1">
    <name type="scientific">Rosellinia necatrix</name>
    <name type="common">White root-rot fungus</name>
    <dbReference type="NCBI Taxonomy" id="77044"/>
    <lineage>
        <taxon>Eukaryota</taxon>
        <taxon>Fungi</taxon>
        <taxon>Dikarya</taxon>
        <taxon>Ascomycota</taxon>
        <taxon>Pezizomycotina</taxon>
        <taxon>Sordariomycetes</taxon>
        <taxon>Xylariomycetidae</taxon>
        <taxon>Xylariales</taxon>
        <taxon>Xylariaceae</taxon>
        <taxon>Rosellinia</taxon>
    </lineage>
</organism>
<accession>A0A1S8A577</accession>
<protein>
    <submittedName>
        <fullName evidence="1">Uncharacterized protein</fullName>
    </submittedName>
</protein>
<dbReference type="Proteomes" id="UP000054516">
    <property type="component" value="Unassembled WGS sequence"/>
</dbReference>
<gene>
    <name evidence="1" type="ORF">SAMD00023353_0203710</name>
</gene>
<sequence>MVRQGNYQHQPYGAQVSLGPSHLDFTREMVLLLAGTVANGIGRMNVEVL</sequence>